<dbReference type="PANTHER" id="PTHR34035">
    <property type="entry name" value="TESTIS-EXPRESSED PROTEIN 47"/>
    <property type="match status" value="1"/>
</dbReference>
<dbReference type="AlphaFoldDB" id="A0AAJ7RVB9"/>
<dbReference type="InterPro" id="IPR055308">
    <property type="entry name" value="TEX47-like"/>
</dbReference>
<dbReference type="InterPro" id="IPR036046">
    <property type="entry name" value="Acylphosphatase-like_dom_sf"/>
</dbReference>
<dbReference type="Pfam" id="PF24787">
    <property type="entry name" value="TEX47"/>
    <property type="match status" value="1"/>
</dbReference>
<keyword evidence="2" id="KW-1185">Reference proteome</keyword>
<dbReference type="SUPFAM" id="SSF54975">
    <property type="entry name" value="Acylphosphatase/BLUF domain-like"/>
    <property type="match status" value="1"/>
</dbReference>
<dbReference type="Gene3D" id="3.30.70.100">
    <property type="match status" value="1"/>
</dbReference>
<dbReference type="RefSeq" id="XP_024947747.1">
    <property type="nucleotide sequence ID" value="XM_025091979.1"/>
</dbReference>
<protein>
    <submittedName>
        <fullName evidence="3">Uncharacterized protein LOC107265187 isoform X2</fullName>
    </submittedName>
</protein>
<proteinExistence type="predicted"/>
<organism evidence="2 3">
    <name type="scientific">Cephus cinctus</name>
    <name type="common">Wheat stem sawfly</name>
    <dbReference type="NCBI Taxonomy" id="211228"/>
    <lineage>
        <taxon>Eukaryota</taxon>
        <taxon>Metazoa</taxon>
        <taxon>Ecdysozoa</taxon>
        <taxon>Arthropoda</taxon>
        <taxon>Hexapoda</taxon>
        <taxon>Insecta</taxon>
        <taxon>Pterygota</taxon>
        <taxon>Neoptera</taxon>
        <taxon>Endopterygota</taxon>
        <taxon>Hymenoptera</taxon>
        <taxon>Cephoidea</taxon>
        <taxon>Cephidae</taxon>
        <taxon>Cephus</taxon>
    </lineage>
</organism>
<evidence type="ECO:0000313" key="3">
    <source>
        <dbReference type="RefSeq" id="XP_024947747.1"/>
    </source>
</evidence>
<dbReference type="InterPro" id="IPR007024">
    <property type="entry name" value="BLUF_domain"/>
</dbReference>
<dbReference type="GeneID" id="107265187"/>
<name>A0AAJ7RVB9_CEPCN</name>
<feature type="domain" description="BLUF" evidence="1">
    <location>
        <begin position="26"/>
        <end position="120"/>
    </location>
</feature>
<gene>
    <name evidence="3" type="primary">LOC107265187</name>
</gene>
<dbReference type="PANTHER" id="PTHR34035:SF1">
    <property type="entry name" value="TESTIS-EXPRESSED PROTEIN 47"/>
    <property type="match status" value="1"/>
</dbReference>
<evidence type="ECO:0000259" key="1">
    <source>
        <dbReference type="PROSITE" id="PS50925"/>
    </source>
</evidence>
<dbReference type="GO" id="GO:0009882">
    <property type="term" value="F:blue light photoreceptor activity"/>
    <property type="evidence" value="ECO:0007669"/>
    <property type="project" value="InterPro"/>
</dbReference>
<reference evidence="3" key="1">
    <citation type="submission" date="2025-08" db="UniProtKB">
        <authorList>
            <consortium name="RefSeq"/>
        </authorList>
    </citation>
    <scope>IDENTIFICATION</scope>
</reference>
<dbReference type="GO" id="GO:0071949">
    <property type="term" value="F:FAD binding"/>
    <property type="evidence" value="ECO:0007669"/>
    <property type="project" value="InterPro"/>
</dbReference>
<accession>A0AAJ7RVB9</accession>
<dbReference type="PROSITE" id="PS50925">
    <property type="entry name" value="BLUF"/>
    <property type="match status" value="1"/>
</dbReference>
<sequence length="210" mass="24740">MNVPIRQSYLDLVKRNLQAMDQVMFLTRIIYIGEYRCTSEELRQKMKNVMDHLANDHSDSPATGLLLVYQQYFIHILEATEEIIFRHFRLIYADGAMQIDLGRVICLPPYHHVYQSVSMEEVLSHLGEKVPQCLPESAVLEFLLKVDTPVLKDVEEYLELYMKVPQIDFYNDKIWPPTCDFVPYDILDGNVPRRDVIMLNQQSQQQQRHH</sequence>
<dbReference type="Proteomes" id="UP000694920">
    <property type="component" value="Unplaced"/>
</dbReference>
<evidence type="ECO:0000313" key="2">
    <source>
        <dbReference type="Proteomes" id="UP000694920"/>
    </source>
</evidence>